<name>A0A1V9Z914_ACHHY</name>
<keyword evidence="4" id="KW-1185">Reference proteome</keyword>
<sequence length="293" mass="32159">MSFAQATAAYNIDYANEISKLDPSLFLPQRLSLRVQPQMHARTIVIPLIAQQCVHFTLLVHRLRVAVGGAPATKVGIIGGGRVGVEIAQTLLRAEWSPEHLTISTRQPQDPRWMSRIDEAVTRYHDNAKLAADSDILILAMPPSQLTSVGIQIKHSLSQPSSRKIVVSVLAGVELDKICKVCACPIAVHTRVHPSLVDSVDPKAFDAQLLAAEHWAYNNTAGLQDLSLRLEQLAVHLGEDPATARTTAVNMVLGPHPGEIDRPSWRLDWDDMLSTVQRVWSAAINQLDVPVQD</sequence>
<proteinExistence type="inferred from homology"/>
<evidence type="ECO:0000313" key="4">
    <source>
        <dbReference type="Proteomes" id="UP000243579"/>
    </source>
</evidence>
<dbReference type="Gene3D" id="3.40.50.720">
    <property type="entry name" value="NAD(P)-binding Rossmann-like Domain"/>
    <property type="match status" value="1"/>
</dbReference>
<dbReference type="InterPro" id="IPR036291">
    <property type="entry name" value="NAD(P)-bd_dom_sf"/>
</dbReference>
<reference evidence="3 4" key="1">
    <citation type="journal article" date="2014" name="Genome Biol. Evol.">
        <title>The secreted proteins of Achlya hypogyna and Thraustotheca clavata identify the ancestral oomycete secretome and reveal gene acquisitions by horizontal gene transfer.</title>
        <authorList>
            <person name="Misner I."/>
            <person name="Blouin N."/>
            <person name="Leonard G."/>
            <person name="Richards T.A."/>
            <person name="Lane C.E."/>
        </authorList>
    </citation>
    <scope>NUCLEOTIDE SEQUENCE [LARGE SCALE GENOMIC DNA]</scope>
    <source>
        <strain evidence="3 4">ATCC 48635</strain>
    </source>
</reference>
<evidence type="ECO:0000256" key="1">
    <source>
        <dbReference type="ARBA" id="ARBA00005525"/>
    </source>
</evidence>
<dbReference type="SUPFAM" id="SSF51735">
    <property type="entry name" value="NAD(P)-binding Rossmann-fold domains"/>
    <property type="match status" value="1"/>
</dbReference>
<comment type="caution">
    <text evidence="3">The sequence shown here is derived from an EMBL/GenBank/DDBJ whole genome shotgun (WGS) entry which is preliminary data.</text>
</comment>
<dbReference type="Pfam" id="PF03807">
    <property type="entry name" value="F420_oxidored"/>
    <property type="match status" value="1"/>
</dbReference>
<dbReference type="OrthoDB" id="195672at2759"/>
<dbReference type="InterPro" id="IPR028939">
    <property type="entry name" value="P5C_Rdtase_cat_N"/>
</dbReference>
<accession>A0A1V9Z914</accession>
<dbReference type="STRING" id="1202772.A0A1V9Z914"/>
<dbReference type="PANTHER" id="PTHR11645">
    <property type="entry name" value="PYRROLINE-5-CARBOXYLATE REDUCTASE"/>
    <property type="match status" value="1"/>
</dbReference>
<dbReference type="PANTHER" id="PTHR11645:SF58">
    <property type="entry name" value="NADP-DEPENDENT OXIDOREDUCTASE DOMAIN-CONTAINING PROTEIN 1"/>
    <property type="match status" value="1"/>
</dbReference>
<dbReference type="GO" id="GO:0055129">
    <property type="term" value="P:L-proline biosynthetic process"/>
    <property type="evidence" value="ECO:0007669"/>
    <property type="project" value="TreeGrafter"/>
</dbReference>
<dbReference type="Proteomes" id="UP000243579">
    <property type="component" value="Unassembled WGS sequence"/>
</dbReference>
<gene>
    <name evidence="3" type="ORF">ACHHYP_01263</name>
</gene>
<dbReference type="EMBL" id="JNBR01000361">
    <property type="protein sequence ID" value="OQR94496.1"/>
    <property type="molecule type" value="Genomic_DNA"/>
</dbReference>
<feature type="domain" description="Pyrroline-5-carboxylate reductase catalytic N-terminal" evidence="2">
    <location>
        <begin position="74"/>
        <end position="172"/>
    </location>
</feature>
<protein>
    <recommendedName>
        <fullName evidence="2">Pyrroline-5-carboxylate reductase catalytic N-terminal domain-containing protein</fullName>
    </recommendedName>
</protein>
<dbReference type="AlphaFoldDB" id="A0A1V9Z914"/>
<comment type="similarity">
    <text evidence="1">Belongs to the pyrroline-5-carboxylate reductase family.</text>
</comment>
<evidence type="ECO:0000313" key="3">
    <source>
        <dbReference type="EMBL" id="OQR94496.1"/>
    </source>
</evidence>
<dbReference type="GO" id="GO:0004735">
    <property type="term" value="F:pyrroline-5-carboxylate reductase activity"/>
    <property type="evidence" value="ECO:0007669"/>
    <property type="project" value="TreeGrafter"/>
</dbReference>
<evidence type="ECO:0000259" key="2">
    <source>
        <dbReference type="Pfam" id="PF03807"/>
    </source>
</evidence>
<organism evidence="3 4">
    <name type="scientific">Achlya hypogyna</name>
    <name type="common">Oomycete</name>
    <name type="synonym">Protoachlya hypogyna</name>
    <dbReference type="NCBI Taxonomy" id="1202772"/>
    <lineage>
        <taxon>Eukaryota</taxon>
        <taxon>Sar</taxon>
        <taxon>Stramenopiles</taxon>
        <taxon>Oomycota</taxon>
        <taxon>Saprolegniomycetes</taxon>
        <taxon>Saprolegniales</taxon>
        <taxon>Achlyaceae</taxon>
        <taxon>Achlya</taxon>
    </lineage>
</organism>